<keyword evidence="1" id="KW-0324">Glycolysis</keyword>
<dbReference type="GO" id="GO:0005737">
    <property type="term" value="C:cytoplasm"/>
    <property type="evidence" value="ECO:0007669"/>
    <property type="project" value="TreeGrafter"/>
</dbReference>
<dbReference type="PANTHER" id="PTHR48100">
    <property type="entry name" value="BROAD-SPECIFICITY PHOSPHATASE YOR283W-RELATED"/>
    <property type="match status" value="1"/>
</dbReference>
<dbReference type="InterPro" id="IPR013078">
    <property type="entry name" value="His_Pase_superF_clade-1"/>
</dbReference>
<name>A0A7X0JTJ5_9GAMM</name>
<dbReference type="InterPro" id="IPR001345">
    <property type="entry name" value="PG/BPGM_mutase_AS"/>
</dbReference>
<keyword evidence="4" id="KW-1185">Reference proteome</keyword>
<evidence type="ECO:0000256" key="2">
    <source>
        <dbReference type="ARBA" id="ARBA00023235"/>
    </source>
</evidence>
<evidence type="ECO:0000313" key="3">
    <source>
        <dbReference type="EMBL" id="MBB6521453.1"/>
    </source>
</evidence>
<dbReference type="GO" id="GO:0016791">
    <property type="term" value="F:phosphatase activity"/>
    <property type="evidence" value="ECO:0007669"/>
    <property type="project" value="TreeGrafter"/>
</dbReference>
<dbReference type="Pfam" id="PF00300">
    <property type="entry name" value="His_Phos_1"/>
    <property type="match status" value="1"/>
</dbReference>
<evidence type="ECO:0000256" key="1">
    <source>
        <dbReference type="ARBA" id="ARBA00023152"/>
    </source>
</evidence>
<dbReference type="RefSeq" id="WP_166848452.1">
    <property type="nucleotide sequence ID" value="NZ_JAAONY010000001.1"/>
</dbReference>
<dbReference type="InterPro" id="IPR029033">
    <property type="entry name" value="His_PPase_superfam"/>
</dbReference>
<dbReference type="SMART" id="SM00855">
    <property type="entry name" value="PGAM"/>
    <property type="match status" value="1"/>
</dbReference>
<protein>
    <submittedName>
        <fullName evidence="3">Broad specificity phosphatase PhoE</fullName>
    </submittedName>
</protein>
<reference evidence="3 4" key="1">
    <citation type="submission" date="2020-08" db="EMBL/GenBank/DDBJ databases">
        <title>Genomic Encyclopedia of Type Strains, Phase IV (KMG-IV): sequencing the most valuable type-strain genomes for metagenomic binning, comparative biology and taxonomic classification.</title>
        <authorList>
            <person name="Goeker M."/>
        </authorList>
    </citation>
    <scope>NUCLEOTIDE SEQUENCE [LARGE SCALE GENOMIC DNA]</scope>
    <source>
        <strain evidence="3 4">DSM 22368</strain>
    </source>
</reference>
<organism evidence="3 4">
    <name type="scientific">Pseudoteredinibacter isoporae</name>
    <dbReference type="NCBI Taxonomy" id="570281"/>
    <lineage>
        <taxon>Bacteria</taxon>
        <taxon>Pseudomonadati</taxon>
        <taxon>Pseudomonadota</taxon>
        <taxon>Gammaproteobacteria</taxon>
        <taxon>Cellvibrionales</taxon>
        <taxon>Cellvibrionaceae</taxon>
        <taxon>Pseudoteredinibacter</taxon>
    </lineage>
</organism>
<proteinExistence type="predicted"/>
<sequence>MSKILLVRHGQAAANWGEETDPGLSELGQNQAASIQTALSPYTNFSVLSSPKARASETARIAMPGTQIDIDSRFTEIPSGDRSLADRGGWLRQIFKQNWSEQEAQVNAWRGGILDALYQQSDGIIFCHFVVINAVVAAARKDDHVMQCRPDYCSIWEFETEGKSIRLISPGAEDESLVL</sequence>
<dbReference type="PROSITE" id="PS00175">
    <property type="entry name" value="PG_MUTASE"/>
    <property type="match status" value="1"/>
</dbReference>
<dbReference type="EMBL" id="JACHHT010000001">
    <property type="protein sequence ID" value="MBB6521453.1"/>
    <property type="molecule type" value="Genomic_DNA"/>
</dbReference>
<dbReference type="Proteomes" id="UP000528457">
    <property type="component" value="Unassembled WGS sequence"/>
</dbReference>
<dbReference type="SUPFAM" id="SSF53254">
    <property type="entry name" value="Phosphoglycerate mutase-like"/>
    <property type="match status" value="1"/>
</dbReference>
<dbReference type="AlphaFoldDB" id="A0A7X0JTJ5"/>
<keyword evidence="2" id="KW-0413">Isomerase</keyword>
<accession>A0A7X0JTJ5</accession>
<dbReference type="PANTHER" id="PTHR48100:SF1">
    <property type="entry name" value="HISTIDINE PHOSPHATASE FAMILY PROTEIN-RELATED"/>
    <property type="match status" value="1"/>
</dbReference>
<dbReference type="InterPro" id="IPR050275">
    <property type="entry name" value="PGM_Phosphatase"/>
</dbReference>
<comment type="caution">
    <text evidence="3">The sequence shown here is derived from an EMBL/GenBank/DDBJ whole genome shotgun (WGS) entry which is preliminary data.</text>
</comment>
<evidence type="ECO:0000313" key="4">
    <source>
        <dbReference type="Proteomes" id="UP000528457"/>
    </source>
</evidence>
<dbReference type="Gene3D" id="3.40.50.1240">
    <property type="entry name" value="Phosphoglycerate mutase-like"/>
    <property type="match status" value="1"/>
</dbReference>
<dbReference type="CDD" id="cd07067">
    <property type="entry name" value="HP_PGM_like"/>
    <property type="match status" value="1"/>
</dbReference>
<gene>
    <name evidence="3" type="ORF">HNR48_001731</name>
</gene>
<dbReference type="InParanoid" id="A0A7X0JTJ5"/>